<evidence type="ECO:0000256" key="5">
    <source>
        <dbReference type="ARBA" id="ARBA00022989"/>
    </source>
</evidence>
<dbReference type="Pfam" id="PF07681">
    <property type="entry name" value="DoxX"/>
    <property type="match status" value="1"/>
</dbReference>
<feature type="transmembrane region" description="Helical" evidence="7">
    <location>
        <begin position="71"/>
        <end position="97"/>
    </location>
</feature>
<reference evidence="8 10" key="2">
    <citation type="journal article" date="2018" name="Microb. Genom.">
        <title>Deciphering the unexplored Leptospira diversity from soils uncovers genomic evolution to virulence.</title>
        <authorList>
            <person name="Thibeaux R."/>
            <person name="Iraola G."/>
            <person name="Ferres I."/>
            <person name="Bierque E."/>
            <person name="Girault D."/>
            <person name="Soupe-Gilbert M.E."/>
            <person name="Picardeau M."/>
            <person name="Goarant C."/>
        </authorList>
    </citation>
    <scope>NUCLEOTIDE SEQUENCE [LARGE SCALE GENOMIC DNA]</scope>
    <source>
        <strain evidence="8 10">ATI7-C-A5</strain>
    </source>
</reference>
<sequence>MIEKIFQTDANLVLTFVRIGLGIVMLPHGAQKLFGWFGGSGFGATISFFSSIGVPSFVAFLVILAEFFGALGLIFGFCTKLSAFGIALTMFGAAVFVRQNGFFMNWFGNQTGEGFEYHILAIVMALALLIAGGGAYSVDGYLLEKLKQ</sequence>
<evidence type="ECO:0000313" key="8">
    <source>
        <dbReference type="EMBL" id="MDV6234812.1"/>
    </source>
</evidence>
<evidence type="ECO:0000313" key="10">
    <source>
        <dbReference type="Proteomes" id="UP000232122"/>
    </source>
</evidence>
<evidence type="ECO:0000256" key="3">
    <source>
        <dbReference type="ARBA" id="ARBA00022475"/>
    </source>
</evidence>
<name>A0A2N0BQQ8_9LEPT</name>
<dbReference type="OrthoDB" id="346004at2"/>
<dbReference type="AlphaFoldDB" id="A0A2N0BQQ8"/>
<evidence type="ECO:0000256" key="4">
    <source>
        <dbReference type="ARBA" id="ARBA00022692"/>
    </source>
</evidence>
<dbReference type="EMBL" id="NPEF01000047">
    <property type="protein sequence ID" value="PJZ93719.1"/>
    <property type="molecule type" value="Genomic_DNA"/>
</dbReference>
<accession>A0A2N0BB03</accession>
<dbReference type="GO" id="GO:0005886">
    <property type="term" value="C:plasma membrane"/>
    <property type="evidence" value="ECO:0007669"/>
    <property type="project" value="UniProtKB-SubCell"/>
</dbReference>
<comment type="caution">
    <text evidence="9">The sequence shown here is derived from an EMBL/GenBank/DDBJ whole genome shotgun (WGS) entry which is preliminary data.</text>
</comment>
<feature type="transmembrane region" description="Helical" evidence="7">
    <location>
        <begin position="117"/>
        <end position="138"/>
    </location>
</feature>
<keyword evidence="10" id="KW-1185">Reference proteome</keyword>
<evidence type="ECO:0000256" key="6">
    <source>
        <dbReference type="ARBA" id="ARBA00023136"/>
    </source>
</evidence>
<dbReference type="InterPro" id="IPR032808">
    <property type="entry name" value="DoxX"/>
</dbReference>
<dbReference type="Proteomes" id="UP000232122">
    <property type="component" value="Unassembled WGS sequence"/>
</dbReference>
<keyword evidence="5 7" id="KW-1133">Transmembrane helix</keyword>
<dbReference type="EMBL" id="NPEF02000003">
    <property type="protein sequence ID" value="MDV6234812.1"/>
    <property type="molecule type" value="Genomic_DNA"/>
</dbReference>
<gene>
    <name evidence="8" type="ORF">CH379_004105</name>
    <name evidence="9" type="ORF">CH379_06315</name>
</gene>
<evidence type="ECO:0000256" key="2">
    <source>
        <dbReference type="ARBA" id="ARBA00006679"/>
    </source>
</evidence>
<dbReference type="RefSeq" id="WP_100745335.1">
    <property type="nucleotide sequence ID" value="NZ_NPEF02000003.1"/>
</dbReference>
<keyword evidence="4 7" id="KW-0812">Transmembrane</keyword>
<keyword evidence="3" id="KW-1003">Cell membrane</keyword>
<protein>
    <submittedName>
        <fullName evidence="8">DoxX family protein</fullName>
    </submittedName>
</protein>
<dbReference type="InterPro" id="IPR051907">
    <property type="entry name" value="DoxX-like_oxidoreductase"/>
</dbReference>
<keyword evidence="6 7" id="KW-0472">Membrane</keyword>
<dbReference type="PANTHER" id="PTHR33452">
    <property type="entry name" value="OXIDOREDUCTASE CATD-RELATED"/>
    <property type="match status" value="1"/>
</dbReference>
<comment type="similarity">
    <text evidence="2">Belongs to the DoxX family.</text>
</comment>
<feature type="transmembrane region" description="Helical" evidence="7">
    <location>
        <begin position="12"/>
        <end position="30"/>
    </location>
</feature>
<accession>A0A2N0BQQ8</accession>
<reference evidence="9" key="1">
    <citation type="submission" date="2017-07" db="EMBL/GenBank/DDBJ databases">
        <title>Leptospira spp. isolated from tropical soils.</title>
        <authorList>
            <person name="Thibeaux R."/>
            <person name="Iraola G."/>
            <person name="Ferres I."/>
            <person name="Bierque E."/>
            <person name="Girault D."/>
            <person name="Soupe-Gilbert M.-E."/>
            <person name="Picardeau M."/>
            <person name="Goarant C."/>
        </authorList>
    </citation>
    <scope>NUCLEOTIDE SEQUENCE [LARGE SCALE GENOMIC DNA]</scope>
    <source>
        <strain evidence="9">ATI7-C-A5</strain>
    </source>
</reference>
<evidence type="ECO:0000313" key="9">
    <source>
        <dbReference type="EMBL" id="PJZ93719.1"/>
    </source>
</evidence>
<proteinExistence type="inferred from homology"/>
<dbReference type="PANTHER" id="PTHR33452:SF1">
    <property type="entry name" value="INNER MEMBRANE PROTEIN YPHA-RELATED"/>
    <property type="match status" value="1"/>
</dbReference>
<comment type="subcellular location">
    <subcellularLocation>
        <location evidence="1">Cell membrane</location>
        <topology evidence="1">Multi-pass membrane protein</topology>
    </subcellularLocation>
</comment>
<feature type="transmembrane region" description="Helical" evidence="7">
    <location>
        <begin position="42"/>
        <end position="64"/>
    </location>
</feature>
<evidence type="ECO:0000256" key="7">
    <source>
        <dbReference type="SAM" id="Phobius"/>
    </source>
</evidence>
<organism evidence="9">
    <name type="scientific">Leptospira ellisii</name>
    <dbReference type="NCBI Taxonomy" id="2023197"/>
    <lineage>
        <taxon>Bacteria</taxon>
        <taxon>Pseudomonadati</taxon>
        <taxon>Spirochaetota</taxon>
        <taxon>Spirochaetia</taxon>
        <taxon>Leptospirales</taxon>
        <taxon>Leptospiraceae</taxon>
        <taxon>Leptospira</taxon>
    </lineage>
</organism>
<reference evidence="8" key="3">
    <citation type="submission" date="2023-10" db="EMBL/GenBank/DDBJ databases">
        <authorList>
            <person name="Picardeau M."/>
            <person name="Thibeaux R."/>
        </authorList>
    </citation>
    <scope>NUCLEOTIDE SEQUENCE</scope>
    <source>
        <strain evidence="8">ATI7-C-A5</strain>
    </source>
</reference>
<evidence type="ECO:0000256" key="1">
    <source>
        <dbReference type="ARBA" id="ARBA00004651"/>
    </source>
</evidence>